<dbReference type="EMBL" id="FNTV01000001">
    <property type="protein sequence ID" value="SED92283.1"/>
    <property type="molecule type" value="Genomic_DNA"/>
</dbReference>
<gene>
    <name evidence="2" type="ORF">SAMN04489740_0289</name>
</gene>
<reference evidence="2 3" key="1">
    <citation type="submission" date="2016-10" db="EMBL/GenBank/DDBJ databases">
        <authorList>
            <person name="de Groot N.N."/>
        </authorList>
    </citation>
    <scope>NUCLEOTIDE SEQUENCE [LARGE SCALE GENOMIC DNA]</scope>
    <source>
        <strain evidence="2 3">DSM 22274</strain>
    </source>
</reference>
<dbReference type="InterPro" id="IPR036388">
    <property type="entry name" value="WH-like_DNA-bd_sf"/>
</dbReference>
<dbReference type="SUPFAM" id="SSF46785">
    <property type="entry name" value="Winged helix' DNA-binding domain"/>
    <property type="match status" value="1"/>
</dbReference>
<dbReference type="Pfam" id="PF12802">
    <property type="entry name" value="MarR_2"/>
    <property type="match status" value="1"/>
</dbReference>
<dbReference type="Gene3D" id="1.10.10.10">
    <property type="entry name" value="Winged helix-like DNA-binding domain superfamily/Winged helix DNA-binding domain"/>
    <property type="match status" value="1"/>
</dbReference>
<evidence type="ECO:0000259" key="1">
    <source>
        <dbReference type="PROSITE" id="PS50995"/>
    </source>
</evidence>
<dbReference type="AlphaFoldDB" id="A0A1H5EMA0"/>
<dbReference type="InterPro" id="IPR036390">
    <property type="entry name" value="WH_DNA-bd_sf"/>
</dbReference>
<feature type="domain" description="HTH marR-type" evidence="1">
    <location>
        <begin position="23"/>
        <end position="158"/>
    </location>
</feature>
<sequence length="167" mass="17739">MTDHLDRILEQWKAEKPHLDVSPMAVIGRLGRASAAINARLAATFTKHDLDSSSFDVLATLLRSGAPYCLIPATLARDSMISTSAVAQRLNKLESRALVTRKVNPDDGRGTLVALTPAGRKLIEAALPDHLATEHAITGVLTKAEQTQLAALLQKLADSAGGRTAGK</sequence>
<dbReference type="PANTHER" id="PTHR33164">
    <property type="entry name" value="TRANSCRIPTIONAL REGULATOR, MARR FAMILY"/>
    <property type="match status" value="1"/>
</dbReference>
<name>A0A1H5EMA0_9MICC</name>
<organism evidence="2 3">
    <name type="scientific">Arthrobacter alpinus</name>
    <dbReference type="NCBI Taxonomy" id="656366"/>
    <lineage>
        <taxon>Bacteria</taxon>
        <taxon>Bacillati</taxon>
        <taxon>Actinomycetota</taxon>
        <taxon>Actinomycetes</taxon>
        <taxon>Micrococcales</taxon>
        <taxon>Micrococcaceae</taxon>
        <taxon>Arthrobacter</taxon>
    </lineage>
</organism>
<dbReference type="PRINTS" id="PR00598">
    <property type="entry name" value="HTHMARR"/>
</dbReference>
<dbReference type="SMART" id="SM00347">
    <property type="entry name" value="HTH_MARR"/>
    <property type="match status" value="1"/>
</dbReference>
<accession>A0A1H5EMA0</accession>
<dbReference type="InterPro" id="IPR000835">
    <property type="entry name" value="HTH_MarR-typ"/>
</dbReference>
<dbReference type="InterPro" id="IPR039422">
    <property type="entry name" value="MarR/SlyA-like"/>
</dbReference>
<protein>
    <submittedName>
        <fullName evidence="2">DNA-binding transcriptional regulator, MarR family</fullName>
    </submittedName>
</protein>
<dbReference type="RefSeq" id="WP_074709898.1">
    <property type="nucleotide sequence ID" value="NZ_FNTV01000001.1"/>
</dbReference>
<evidence type="ECO:0000313" key="2">
    <source>
        <dbReference type="EMBL" id="SED92283.1"/>
    </source>
</evidence>
<dbReference type="PANTHER" id="PTHR33164:SF104">
    <property type="entry name" value="TRANSCRIPTIONAL REGULATORY PROTEIN"/>
    <property type="match status" value="1"/>
</dbReference>
<dbReference type="GO" id="GO:0003677">
    <property type="term" value="F:DNA binding"/>
    <property type="evidence" value="ECO:0007669"/>
    <property type="project" value="UniProtKB-KW"/>
</dbReference>
<dbReference type="GO" id="GO:0003700">
    <property type="term" value="F:DNA-binding transcription factor activity"/>
    <property type="evidence" value="ECO:0007669"/>
    <property type="project" value="InterPro"/>
</dbReference>
<dbReference type="PROSITE" id="PS50995">
    <property type="entry name" value="HTH_MARR_2"/>
    <property type="match status" value="1"/>
</dbReference>
<keyword evidence="2" id="KW-0238">DNA-binding</keyword>
<dbReference type="GO" id="GO:0006950">
    <property type="term" value="P:response to stress"/>
    <property type="evidence" value="ECO:0007669"/>
    <property type="project" value="TreeGrafter"/>
</dbReference>
<evidence type="ECO:0000313" key="3">
    <source>
        <dbReference type="Proteomes" id="UP000182725"/>
    </source>
</evidence>
<dbReference type="Proteomes" id="UP000182725">
    <property type="component" value="Unassembled WGS sequence"/>
</dbReference>
<proteinExistence type="predicted"/>